<dbReference type="SUPFAM" id="SSF51658">
    <property type="entry name" value="Xylose isomerase-like"/>
    <property type="match status" value="1"/>
</dbReference>
<dbReference type="PIRSF" id="PIRSF006241">
    <property type="entry name" value="HyI"/>
    <property type="match status" value="1"/>
</dbReference>
<dbReference type="Proteomes" id="UP000269689">
    <property type="component" value="Unassembled WGS sequence"/>
</dbReference>
<keyword evidence="1 2" id="KW-0413">Isomerase</keyword>
<dbReference type="OrthoDB" id="9786584at2"/>
<dbReference type="InterPro" id="IPR050417">
    <property type="entry name" value="Sugar_Epim/Isomerase"/>
</dbReference>
<evidence type="ECO:0000256" key="1">
    <source>
        <dbReference type="ARBA" id="ARBA00023235"/>
    </source>
</evidence>
<keyword evidence="6" id="KW-1185">Reference proteome</keyword>
<sequence>MPKFAANLSYLFKEYPFIERFAEAKASGFDAVEVLFPYDEAASEIARKLADHRLDMVLINMPPPNWAGGERGFAAMPATEDRFRKDFIRSIRFAKLLRAQHMHLMAGRAKGVVALETYKRNLAWAAKEAPEMSLVIEPLNETDMPGYFLNNFDMALEILDDISAPNLGLQFDAYHAQMITGDLFETWDKCKDYIRHVQIASAPERAEPRKGEIDYPAFFKHIDYSGYTGWVSAEYTPKKRTTEGLDWMQMPT</sequence>
<keyword evidence="5" id="KW-0670">Pyruvate</keyword>
<dbReference type="AlphaFoldDB" id="A0A3N4U8W7"/>
<organism evidence="5 6">
    <name type="scientific">Pacificibacter maritimus</name>
    <dbReference type="NCBI Taxonomy" id="762213"/>
    <lineage>
        <taxon>Bacteria</taxon>
        <taxon>Pseudomonadati</taxon>
        <taxon>Pseudomonadota</taxon>
        <taxon>Alphaproteobacteria</taxon>
        <taxon>Rhodobacterales</taxon>
        <taxon>Roseobacteraceae</taxon>
        <taxon>Pacificibacter</taxon>
    </lineage>
</organism>
<dbReference type="GO" id="GO:0008903">
    <property type="term" value="F:hydroxypyruvate isomerase activity"/>
    <property type="evidence" value="ECO:0007669"/>
    <property type="project" value="TreeGrafter"/>
</dbReference>
<dbReference type="EMBL" id="RKQK01000002">
    <property type="protein sequence ID" value="RPE67186.1"/>
    <property type="molecule type" value="Genomic_DNA"/>
</dbReference>
<name>A0A3N4U8W7_9RHOB</name>
<dbReference type="FunFam" id="3.20.20.150:FF:000007">
    <property type="entry name" value="Hydroxypyruvate isomerase"/>
    <property type="match status" value="1"/>
</dbReference>
<feature type="active site" description="Proton donor/acceptor" evidence="3">
    <location>
        <position position="137"/>
    </location>
</feature>
<evidence type="ECO:0000313" key="6">
    <source>
        <dbReference type="Proteomes" id="UP000269689"/>
    </source>
</evidence>
<dbReference type="RefSeq" id="WP_123792662.1">
    <property type="nucleotide sequence ID" value="NZ_RKQK01000002.1"/>
</dbReference>
<gene>
    <name evidence="5" type="ORF">EDD53_1590</name>
</gene>
<evidence type="ECO:0000313" key="5">
    <source>
        <dbReference type="EMBL" id="RPE67186.1"/>
    </source>
</evidence>
<comment type="caution">
    <text evidence="5">The sequence shown here is derived from an EMBL/GenBank/DDBJ whole genome shotgun (WGS) entry which is preliminary data.</text>
</comment>
<evidence type="ECO:0000259" key="4">
    <source>
        <dbReference type="Pfam" id="PF01261"/>
    </source>
</evidence>
<dbReference type="InterPro" id="IPR026040">
    <property type="entry name" value="HyI-like"/>
</dbReference>
<dbReference type="Gene3D" id="3.20.20.150">
    <property type="entry name" value="Divalent-metal-dependent TIM barrel enzymes"/>
    <property type="match status" value="1"/>
</dbReference>
<evidence type="ECO:0000256" key="3">
    <source>
        <dbReference type="PIRSR" id="PIRSR006241-50"/>
    </source>
</evidence>
<accession>A0A3N4U8W7</accession>
<dbReference type="PANTHER" id="PTHR43489">
    <property type="entry name" value="ISOMERASE"/>
    <property type="match status" value="1"/>
</dbReference>
<comment type="similarity">
    <text evidence="2">Belongs to the hyi family.</text>
</comment>
<feature type="domain" description="Xylose isomerase-like TIM barrel" evidence="4">
    <location>
        <begin position="21"/>
        <end position="249"/>
    </location>
</feature>
<dbReference type="InterPro" id="IPR036237">
    <property type="entry name" value="Xyl_isomerase-like_sf"/>
</dbReference>
<feature type="active site" description="Proton donor/acceptor" evidence="3">
    <location>
        <position position="234"/>
    </location>
</feature>
<dbReference type="GO" id="GO:0046487">
    <property type="term" value="P:glyoxylate metabolic process"/>
    <property type="evidence" value="ECO:0007669"/>
    <property type="project" value="TreeGrafter"/>
</dbReference>
<dbReference type="PANTHER" id="PTHR43489:SF6">
    <property type="entry name" value="HYDROXYPYRUVATE ISOMERASE-RELATED"/>
    <property type="match status" value="1"/>
</dbReference>
<dbReference type="Pfam" id="PF01261">
    <property type="entry name" value="AP_endonuc_2"/>
    <property type="match status" value="1"/>
</dbReference>
<evidence type="ECO:0000256" key="2">
    <source>
        <dbReference type="PIRNR" id="PIRNR006241"/>
    </source>
</evidence>
<dbReference type="InterPro" id="IPR013022">
    <property type="entry name" value="Xyl_isomerase-like_TIM-brl"/>
</dbReference>
<reference evidence="5 6" key="1">
    <citation type="submission" date="2018-11" db="EMBL/GenBank/DDBJ databases">
        <title>Genomic Encyclopedia of Type Strains, Phase IV (KMG-IV): sequencing the most valuable type-strain genomes for metagenomic binning, comparative biology and taxonomic classification.</title>
        <authorList>
            <person name="Goeker M."/>
        </authorList>
    </citation>
    <scope>NUCLEOTIDE SEQUENCE [LARGE SCALE GENOMIC DNA]</scope>
    <source>
        <strain evidence="5 6">DSM 104731</strain>
    </source>
</reference>
<protein>
    <submittedName>
        <fullName evidence="5">Hydroxypyruvate isomerase</fullName>
    </submittedName>
</protein>
<proteinExistence type="inferred from homology"/>